<keyword evidence="3" id="KW-1185">Reference proteome</keyword>
<protein>
    <submittedName>
        <fullName evidence="2">Uncharacterized protein</fullName>
    </submittedName>
</protein>
<gene>
    <name evidence="2" type="ORF">J8F10_34220</name>
</gene>
<comment type="caution">
    <text evidence="2">The sequence shown here is derived from an EMBL/GenBank/DDBJ whole genome shotgun (WGS) entry which is preliminary data.</text>
</comment>
<evidence type="ECO:0000313" key="3">
    <source>
        <dbReference type="Proteomes" id="UP000676565"/>
    </source>
</evidence>
<feature type="region of interest" description="Disordered" evidence="1">
    <location>
        <begin position="1"/>
        <end position="20"/>
    </location>
</feature>
<evidence type="ECO:0000313" key="2">
    <source>
        <dbReference type="EMBL" id="MBP3960312.1"/>
    </source>
</evidence>
<dbReference type="EMBL" id="JAGKQQ010000001">
    <property type="protein sequence ID" value="MBP3960312.1"/>
    <property type="molecule type" value="Genomic_DNA"/>
</dbReference>
<organism evidence="2 3">
    <name type="scientific">Gemmata palustris</name>
    <dbReference type="NCBI Taxonomy" id="2822762"/>
    <lineage>
        <taxon>Bacteria</taxon>
        <taxon>Pseudomonadati</taxon>
        <taxon>Planctomycetota</taxon>
        <taxon>Planctomycetia</taxon>
        <taxon>Gemmatales</taxon>
        <taxon>Gemmataceae</taxon>
        <taxon>Gemmata</taxon>
    </lineage>
</organism>
<name>A0ABS5C3R1_9BACT</name>
<dbReference type="RefSeq" id="WP_210661530.1">
    <property type="nucleotide sequence ID" value="NZ_JAGKQQ010000001.1"/>
</dbReference>
<evidence type="ECO:0000256" key="1">
    <source>
        <dbReference type="SAM" id="MobiDB-lite"/>
    </source>
</evidence>
<accession>A0ABS5C3R1</accession>
<dbReference type="Proteomes" id="UP000676565">
    <property type="component" value="Unassembled WGS sequence"/>
</dbReference>
<reference evidence="2 3" key="1">
    <citation type="submission" date="2021-04" db="EMBL/GenBank/DDBJ databases">
        <authorList>
            <person name="Ivanova A."/>
        </authorList>
    </citation>
    <scope>NUCLEOTIDE SEQUENCE [LARGE SCALE GENOMIC DNA]</scope>
    <source>
        <strain evidence="2 3">G18</strain>
    </source>
</reference>
<sequence>MKRRNRKNQRVVPQSGAESFHEGEAGPLIYSYPMPPAKSRGQLIPRPEWTLLEPGAELTPVEQGAVTSSENRPLVPASEEVASLPRTAREAFAARCAARVARLRAGAAAPEAAAALILAAATTATPIRRQLLCIRRDLDRLKLLAKQNKWTDDTVIPPDVFGPMWPESVAPDWAKDPPAPPASE</sequence>
<proteinExistence type="predicted"/>